<dbReference type="SMART" id="SM00382">
    <property type="entry name" value="AAA"/>
    <property type="match status" value="2"/>
</dbReference>
<evidence type="ECO:0000256" key="2">
    <source>
        <dbReference type="ARBA" id="ARBA00022840"/>
    </source>
</evidence>
<comment type="caution">
    <text evidence="6">The sequence shown here is derived from an EMBL/GenBank/DDBJ whole genome shotgun (WGS) entry which is preliminary data.</text>
</comment>
<dbReference type="InterPro" id="IPR001943">
    <property type="entry name" value="UVR_dom"/>
</dbReference>
<dbReference type="InterPro" id="IPR027417">
    <property type="entry name" value="P-loop_NTPase"/>
</dbReference>
<dbReference type="Pfam" id="PF17871">
    <property type="entry name" value="AAA_lid_9"/>
    <property type="match status" value="1"/>
</dbReference>
<protein>
    <submittedName>
        <fullName evidence="6">Atp-dependent clp protease, atp-binding subunit</fullName>
    </submittedName>
</protein>
<dbReference type="CDD" id="cd00009">
    <property type="entry name" value="AAA"/>
    <property type="match status" value="1"/>
</dbReference>
<dbReference type="STRING" id="1423748.FC37_GL001614"/>
<gene>
    <name evidence="6" type="ORF">FC37_GL001614</name>
</gene>
<name>A0A0R1NMG0_9LACO</name>
<keyword evidence="2 4" id="KW-0067">ATP-binding</keyword>
<sequence length="683" mass="76048">MNNNNEFFGDFDDLFNALNGNNNNAANNMNGNNPRMQMGGGNGNGNQGGKSLLDQYGTDLTALAKKGKIDPVIGRDKEIARVIEILNRRTKNNPVLIGEAGVGKTAVVEGLAQEIVDGSVPAKLQNKRIISLNVVSLVQGTGIRGQFEQRMEQLIKELQQSDDIILFIDEIHEIVGAGNAEGGMDAGNIIKPALARGELQLVGATTIKEYRDIEKDSALARRFQPVEVKEPSIDETIRILKGIQQRYEDYHHVHYTDDAIEAAAKLSARYIQDRFLPDKAIDLLDEAGSRMNLTIPYIDKDKMQERINAAEQLKEEALKNEDYEKAAYYRDQIEKYEKVKDQKVDPDKSPVITNKIMNKIVEEKTGIPVGDIQKQEENQLQNLASDLNAHVIGQDKAVEKVARAIRRNRIGFNKSGRPIGSFLFVGPTGVGKTELAKQLAKQMFGSEDAMIRFDMSEYMEQYSVSKLIGSAPGYVGYEEAGQLTEQVRHNPYSLILLDEIEKAHPDVLNLFLQILDDGRLTDSQGRTVSFKDTIIIMTSNAGQGIKNASVGFAAENEDESNESARNNMSQFFKPEFLNRLDDVIEFNELTKPDLLKIVDLMLANTNNMVKDQGLYIDVTDAAKDKLVEDGFNPALGARPLRRTIQEEIEDNVADFKLDHTDSKNLKADVVDNKIVISDENTAE</sequence>
<dbReference type="GO" id="GO:0016887">
    <property type="term" value="F:ATP hydrolysis activity"/>
    <property type="evidence" value="ECO:0007669"/>
    <property type="project" value="InterPro"/>
</dbReference>
<dbReference type="GO" id="GO:0008233">
    <property type="term" value="F:peptidase activity"/>
    <property type="evidence" value="ECO:0007669"/>
    <property type="project" value="UniProtKB-KW"/>
</dbReference>
<dbReference type="GO" id="GO:0034605">
    <property type="term" value="P:cellular response to heat"/>
    <property type="evidence" value="ECO:0007669"/>
    <property type="project" value="TreeGrafter"/>
</dbReference>
<dbReference type="AlphaFoldDB" id="A0A0R1NMG0"/>
<evidence type="ECO:0000256" key="4">
    <source>
        <dbReference type="RuleBase" id="RU004432"/>
    </source>
</evidence>
<dbReference type="PROSITE" id="PS00870">
    <property type="entry name" value="CLPAB_1"/>
    <property type="match status" value="1"/>
</dbReference>
<dbReference type="FunFam" id="3.40.50.300:FF:000025">
    <property type="entry name" value="ATP-dependent Clp protease subunit"/>
    <property type="match status" value="1"/>
</dbReference>
<keyword evidence="6" id="KW-0645">Protease</keyword>
<dbReference type="PRINTS" id="PR00300">
    <property type="entry name" value="CLPPROTEASEA"/>
</dbReference>
<dbReference type="Gene3D" id="1.10.8.60">
    <property type="match status" value="2"/>
</dbReference>
<evidence type="ECO:0000256" key="3">
    <source>
        <dbReference type="ARBA" id="ARBA00023186"/>
    </source>
</evidence>
<dbReference type="GO" id="GO:0005524">
    <property type="term" value="F:ATP binding"/>
    <property type="evidence" value="ECO:0007669"/>
    <property type="project" value="UniProtKB-KW"/>
</dbReference>
<accession>A0A0R1NMG0</accession>
<dbReference type="Proteomes" id="UP000051311">
    <property type="component" value="Unassembled WGS sequence"/>
</dbReference>
<dbReference type="eggNOG" id="COG0542">
    <property type="taxonomic scope" value="Bacteria"/>
</dbReference>
<evidence type="ECO:0000256" key="1">
    <source>
        <dbReference type="ARBA" id="ARBA00022741"/>
    </source>
</evidence>
<dbReference type="Gene3D" id="4.10.860.10">
    <property type="entry name" value="UVR domain"/>
    <property type="match status" value="1"/>
</dbReference>
<dbReference type="EMBL" id="AZEL01000050">
    <property type="protein sequence ID" value="KRL21132.1"/>
    <property type="molecule type" value="Genomic_DNA"/>
</dbReference>
<dbReference type="InterPro" id="IPR019489">
    <property type="entry name" value="Clp_ATPase_C"/>
</dbReference>
<dbReference type="SMART" id="SM01086">
    <property type="entry name" value="ClpB_D2-small"/>
    <property type="match status" value="1"/>
</dbReference>
<organism evidence="6 7">
    <name type="scientific">Lactobacillus gallinarum DSM 10532 = JCM 2011</name>
    <dbReference type="NCBI Taxonomy" id="1423748"/>
    <lineage>
        <taxon>Bacteria</taxon>
        <taxon>Bacillati</taxon>
        <taxon>Bacillota</taxon>
        <taxon>Bacilli</taxon>
        <taxon>Lactobacillales</taxon>
        <taxon>Lactobacillaceae</taxon>
        <taxon>Lactobacillus</taxon>
    </lineage>
</organism>
<dbReference type="Pfam" id="PF10431">
    <property type="entry name" value="ClpB_D2-small"/>
    <property type="match status" value="1"/>
</dbReference>
<dbReference type="Pfam" id="PF07724">
    <property type="entry name" value="AAA_2"/>
    <property type="match status" value="1"/>
</dbReference>
<dbReference type="FunFam" id="3.40.50.300:FF:000010">
    <property type="entry name" value="Chaperone clpB 1, putative"/>
    <property type="match status" value="1"/>
</dbReference>
<proteinExistence type="inferred from homology"/>
<dbReference type="PROSITE" id="PS00871">
    <property type="entry name" value="CLPAB_2"/>
    <property type="match status" value="1"/>
</dbReference>
<comment type="similarity">
    <text evidence="4">Belongs to the ClpA/ClpB family.</text>
</comment>
<dbReference type="PATRIC" id="fig|1423748.3.peg.1678"/>
<dbReference type="InterPro" id="IPR003959">
    <property type="entry name" value="ATPase_AAA_core"/>
</dbReference>
<dbReference type="PANTHER" id="PTHR11638">
    <property type="entry name" value="ATP-DEPENDENT CLP PROTEASE"/>
    <property type="match status" value="1"/>
</dbReference>
<reference evidence="6 7" key="1">
    <citation type="journal article" date="2015" name="Genome Announc.">
        <title>Expanding the biotechnology potential of lactobacilli through comparative genomics of 213 strains and associated genera.</title>
        <authorList>
            <person name="Sun Z."/>
            <person name="Harris H.M."/>
            <person name="McCann A."/>
            <person name="Guo C."/>
            <person name="Argimon S."/>
            <person name="Zhang W."/>
            <person name="Yang X."/>
            <person name="Jeffery I.B."/>
            <person name="Cooney J.C."/>
            <person name="Kagawa T.F."/>
            <person name="Liu W."/>
            <person name="Song Y."/>
            <person name="Salvetti E."/>
            <person name="Wrobel A."/>
            <person name="Rasinkangas P."/>
            <person name="Parkhill J."/>
            <person name="Rea M.C."/>
            <person name="O'Sullivan O."/>
            <person name="Ritari J."/>
            <person name="Douillard F.P."/>
            <person name="Paul Ross R."/>
            <person name="Yang R."/>
            <person name="Briner A.E."/>
            <person name="Felis G.E."/>
            <person name="de Vos W.M."/>
            <person name="Barrangou R."/>
            <person name="Klaenhammer T.R."/>
            <person name="Caufield P.W."/>
            <person name="Cui Y."/>
            <person name="Zhang H."/>
            <person name="O'Toole P.W."/>
        </authorList>
    </citation>
    <scope>NUCLEOTIDE SEQUENCE [LARGE SCALE GENOMIC DNA]</scope>
    <source>
        <strain evidence="6 7">DSM 10532</strain>
    </source>
</reference>
<keyword evidence="1 4" id="KW-0547">Nucleotide-binding</keyword>
<dbReference type="Gene3D" id="3.40.50.300">
    <property type="entry name" value="P-loop containing nucleotide triphosphate hydrolases"/>
    <property type="match status" value="2"/>
</dbReference>
<dbReference type="PROSITE" id="PS50151">
    <property type="entry name" value="UVR"/>
    <property type="match status" value="1"/>
</dbReference>
<evidence type="ECO:0000313" key="7">
    <source>
        <dbReference type="Proteomes" id="UP000051311"/>
    </source>
</evidence>
<dbReference type="InterPro" id="IPR001270">
    <property type="entry name" value="ClpA/B"/>
</dbReference>
<dbReference type="CDD" id="cd19499">
    <property type="entry name" value="RecA-like_ClpB_Hsp104-like"/>
    <property type="match status" value="1"/>
</dbReference>
<dbReference type="PANTHER" id="PTHR11638:SF175">
    <property type="entry name" value="ATP-DEPENDENT CLP PROTEASE, ATP-BINDING SUBUNIT CLPC"/>
    <property type="match status" value="1"/>
</dbReference>
<dbReference type="InterPro" id="IPR028299">
    <property type="entry name" value="ClpA/B_CS2"/>
</dbReference>
<dbReference type="InterPro" id="IPR003593">
    <property type="entry name" value="AAA+_ATPase"/>
</dbReference>
<evidence type="ECO:0000313" key="6">
    <source>
        <dbReference type="EMBL" id="KRL21132.1"/>
    </source>
</evidence>
<evidence type="ECO:0000259" key="5">
    <source>
        <dbReference type="PROSITE" id="PS50151"/>
    </source>
</evidence>
<keyword evidence="3 4" id="KW-0143">Chaperone</keyword>
<feature type="domain" description="UVR" evidence="5">
    <location>
        <begin position="304"/>
        <end position="339"/>
    </location>
</feature>
<dbReference type="InterPro" id="IPR050130">
    <property type="entry name" value="ClpA_ClpB"/>
</dbReference>
<keyword evidence="6" id="KW-0378">Hydrolase</keyword>
<dbReference type="GO" id="GO:0006508">
    <property type="term" value="P:proteolysis"/>
    <property type="evidence" value="ECO:0007669"/>
    <property type="project" value="UniProtKB-KW"/>
</dbReference>
<dbReference type="InterPro" id="IPR041546">
    <property type="entry name" value="ClpA/ClpB_AAA_lid"/>
</dbReference>
<dbReference type="GO" id="GO:0005737">
    <property type="term" value="C:cytoplasm"/>
    <property type="evidence" value="ECO:0007669"/>
    <property type="project" value="TreeGrafter"/>
</dbReference>
<dbReference type="InterPro" id="IPR018368">
    <property type="entry name" value="ClpA/B_CS1"/>
</dbReference>
<dbReference type="SUPFAM" id="SSF52540">
    <property type="entry name" value="P-loop containing nucleoside triphosphate hydrolases"/>
    <property type="match status" value="2"/>
</dbReference>
<dbReference type="Pfam" id="PF00004">
    <property type="entry name" value="AAA"/>
    <property type="match status" value="1"/>
</dbReference>